<gene>
    <name evidence="1" type="ORF">FB559_2750</name>
</gene>
<accession>A0A543CJ96</accession>
<name>A0A543CJ96_9ACTN</name>
<evidence type="ECO:0000313" key="1">
    <source>
        <dbReference type="EMBL" id="TQL97174.1"/>
    </source>
</evidence>
<dbReference type="EMBL" id="VFOZ01000001">
    <property type="protein sequence ID" value="TQL97174.1"/>
    <property type="molecule type" value="Genomic_DNA"/>
</dbReference>
<dbReference type="AlphaFoldDB" id="A0A543CJ96"/>
<dbReference type="Proteomes" id="UP000316096">
    <property type="component" value="Unassembled WGS sequence"/>
</dbReference>
<organism evidence="1 2">
    <name type="scientific">Actinoallomurus bryophytorum</name>
    <dbReference type="NCBI Taxonomy" id="1490222"/>
    <lineage>
        <taxon>Bacteria</taxon>
        <taxon>Bacillati</taxon>
        <taxon>Actinomycetota</taxon>
        <taxon>Actinomycetes</taxon>
        <taxon>Streptosporangiales</taxon>
        <taxon>Thermomonosporaceae</taxon>
        <taxon>Actinoallomurus</taxon>
    </lineage>
</organism>
<proteinExistence type="predicted"/>
<keyword evidence="2" id="KW-1185">Reference proteome</keyword>
<dbReference type="NCBIfam" id="NF038206">
    <property type="entry name" value="RGCVC_fam"/>
    <property type="match status" value="1"/>
</dbReference>
<dbReference type="RefSeq" id="WP_185792187.1">
    <property type="nucleotide sequence ID" value="NZ_VFOZ01000001.1"/>
</dbReference>
<comment type="caution">
    <text evidence="1">The sequence shown here is derived from an EMBL/GenBank/DDBJ whole genome shotgun (WGS) entry which is preliminary data.</text>
</comment>
<reference evidence="1 2" key="1">
    <citation type="submission" date="2019-06" db="EMBL/GenBank/DDBJ databases">
        <title>Sequencing the genomes of 1000 actinobacteria strains.</title>
        <authorList>
            <person name="Klenk H.-P."/>
        </authorList>
    </citation>
    <scope>NUCLEOTIDE SEQUENCE [LARGE SCALE GENOMIC DNA]</scope>
    <source>
        <strain evidence="1 2">DSM 102200</strain>
    </source>
</reference>
<sequence length="55" mass="5981">MTLESRFETPLTTLCTCGHPMDEHDPVAARYCRATASSDLERGCICVVTSGPPPR</sequence>
<evidence type="ECO:0000313" key="2">
    <source>
        <dbReference type="Proteomes" id="UP000316096"/>
    </source>
</evidence>
<protein>
    <submittedName>
        <fullName evidence="1">Uncharacterized protein</fullName>
    </submittedName>
</protein>